<gene>
    <name evidence="1" type="ORF">MUK42_37264</name>
</gene>
<protein>
    <submittedName>
        <fullName evidence="1">Uncharacterized protein</fullName>
    </submittedName>
</protein>
<accession>A0A9E7G7W1</accession>
<sequence length="59" mass="6422">MITKKVITCLSYSVQKDSASALPCSWQSGVVFSLLLLHVLRNLRSGHHQTGTLGLLLKA</sequence>
<reference evidence="1" key="1">
    <citation type="submission" date="2022-05" db="EMBL/GenBank/DDBJ databases">
        <title>The Musa troglodytarum L. genome provides insights into the mechanism of non-climacteric behaviour and enrichment of carotenoids.</title>
        <authorList>
            <person name="Wang J."/>
        </authorList>
    </citation>
    <scope>NUCLEOTIDE SEQUENCE</scope>
    <source>
        <tissue evidence="1">Leaf</tissue>
    </source>
</reference>
<evidence type="ECO:0000313" key="2">
    <source>
        <dbReference type="Proteomes" id="UP001055439"/>
    </source>
</evidence>
<organism evidence="1 2">
    <name type="scientific">Musa troglodytarum</name>
    <name type="common">fe'i banana</name>
    <dbReference type="NCBI Taxonomy" id="320322"/>
    <lineage>
        <taxon>Eukaryota</taxon>
        <taxon>Viridiplantae</taxon>
        <taxon>Streptophyta</taxon>
        <taxon>Embryophyta</taxon>
        <taxon>Tracheophyta</taxon>
        <taxon>Spermatophyta</taxon>
        <taxon>Magnoliopsida</taxon>
        <taxon>Liliopsida</taxon>
        <taxon>Zingiberales</taxon>
        <taxon>Musaceae</taxon>
        <taxon>Musa</taxon>
    </lineage>
</organism>
<evidence type="ECO:0000313" key="1">
    <source>
        <dbReference type="EMBL" id="URE10546.1"/>
    </source>
</evidence>
<dbReference type="Proteomes" id="UP001055439">
    <property type="component" value="Chromosome 6"/>
</dbReference>
<dbReference type="EMBL" id="CP097508">
    <property type="protein sequence ID" value="URE10546.1"/>
    <property type="molecule type" value="Genomic_DNA"/>
</dbReference>
<name>A0A9E7G7W1_9LILI</name>
<keyword evidence="2" id="KW-1185">Reference proteome</keyword>
<proteinExistence type="predicted"/>
<dbReference type="AlphaFoldDB" id="A0A9E7G7W1"/>